<dbReference type="RefSeq" id="WP_153214929.1">
    <property type="nucleotide sequence ID" value="NZ_WIBF01000002.1"/>
</dbReference>
<evidence type="ECO:0000313" key="3">
    <source>
        <dbReference type="Proteomes" id="UP000444174"/>
    </source>
</evidence>
<dbReference type="PANTHER" id="PTHR40590:SF1">
    <property type="entry name" value="CYTOPLASMIC PROTEIN"/>
    <property type="match status" value="1"/>
</dbReference>
<dbReference type="CDD" id="cd14789">
    <property type="entry name" value="Tiki"/>
    <property type="match status" value="1"/>
</dbReference>
<sequence length="327" mass="36703">MKRFLLGLAIALQSTAAIAACKGVDYRDHLPASVATRLEQQMAKTPFAVGNHWVARKGEKTLHIVGTMHSGDRRMAEVMRNLRPTIAAADAVYFEVTAREVTAFREDFIKNRAAFLLPNQATLKQVMSKTGWEQFRDFASVTGLNLKAVERLQPWAISTFLVQNGCRPTGIGVRRGLDDRIEKFAIRKKIPIGALESVETSLQAMARIPVRDQAKILENDIALLMSDRPDDATATEAYFDESVWQAFLLLPWITQQYVDRSPRELQRLNTVFNESLLGWRNRKWMRPLLNVQGDTVVVAVGSAHLPGKSGILNLLKQNGYTLERAAF</sequence>
<proteinExistence type="predicted"/>
<comment type="caution">
    <text evidence="2">The sequence shown here is derived from an EMBL/GenBank/DDBJ whole genome shotgun (WGS) entry which is preliminary data.</text>
</comment>
<dbReference type="InterPro" id="IPR002816">
    <property type="entry name" value="TraB/PrgY/GumN_fam"/>
</dbReference>
<dbReference type="EMBL" id="WIBF01000002">
    <property type="protein sequence ID" value="MQQ07999.1"/>
    <property type="molecule type" value="Genomic_DNA"/>
</dbReference>
<dbReference type="AlphaFoldDB" id="A0A843YFV8"/>
<keyword evidence="3" id="KW-1185">Reference proteome</keyword>
<accession>A0A843YFV8</accession>
<feature type="chain" id="PRO_5032867871" evidence="1">
    <location>
        <begin position="20"/>
        <end position="327"/>
    </location>
</feature>
<organism evidence="2 3">
    <name type="scientific">Tritonibacter litoralis</name>
    <dbReference type="NCBI Taxonomy" id="2662264"/>
    <lineage>
        <taxon>Bacteria</taxon>
        <taxon>Pseudomonadati</taxon>
        <taxon>Pseudomonadota</taxon>
        <taxon>Alphaproteobacteria</taxon>
        <taxon>Rhodobacterales</taxon>
        <taxon>Paracoccaceae</taxon>
        <taxon>Tritonibacter</taxon>
    </lineage>
</organism>
<feature type="signal peptide" evidence="1">
    <location>
        <begin position="1"/>
        <end position="19"/>
    </location>
</feature>
<dbReference type="PROSITE" id="PS51257">
    <property type="entry name" value="PROKAR_LIPOPROTEIN"/>
    <property type="match status" value="1"/>
</dbReference>
<dbReference type="Pfam" id="PF01963">
    <property type="entry name" value="TraB_PrgY_gumN"/>
    <property type="match status" value="1"/>
</dbReference>
<protein>
    <submittedName>
        <fullName evidence="2">TraB/GumN family protein</fullName>
    </submittedName>
</protein>
<keyword evidence="1" id="KW-0732">Signal</keyword>
<evidence type="ECO:0000313" key="2">
    <source>
        <dbReference type="EMBL" id="MQQ07999.1"/>
    </source>
</evidence>
<dbReference type="InterPro" id="IPR047111">
    <property type="entry name" value="YbaP-like"/>
</dbReference>
<dbReference type="Proteomes" id="UP000444174">
    <property type="component" value="Unassembled WGS sequence"/>
</dbReference>
<reference evidence="2 3" key="1">
    <citation type="submission" date="2019-10" db="EMBL/GenBank/DDBJ databases">
        <title>Epibacterium sp. nov., isolated from seawater.</title>
        <authorList>
            <person name="Zhang X."/>
            <person name="Li N."/>
        </authorList>
    </citation>
    <scope>NUCLEOTIDE SEQUENCE [LARGE SCALE GENOMIC DNA]</scope>
    <source>
        <strain evidence="2 3">SM1979</strain>
    </source>
</reference>
<dbReference type="PANTHER" id="PTHR40590">
    <property type="entry name" value="CYTOPLASMIC PROTEIN-RELATED"/>
    <property type="match status" value="1"/>
</dbReference>
<name>A0A843YFV8_9RHOB</name>
<evidence type="ECO:0000256" key="1">
    <source>
        <dbReference type="SAM" id="SignalP"/>
    </source>
</evidence>
<gene>
    <name evidence="2" type="ORF">GFB49_05995</name>
</gene>